<dbReference type="PANTHER" id="PTHR10625:SF17">
    <property type="entry name" value="HISTONE DEACETYLASE 8"/>
    <property type="match status" value="1"/>
</dbReference>
<keyword evidence="5" id="KW-0862">Zinc</keyword>
<organism evidence="8 9">
    <name type="scientific">Natrialba swarupiae</name>
    <dbReference type="NCBI Taxonomy" id="2448032"/>
    <lineage>
        <taxon>Archaea</taxon>
        <taxon>Methanobacteriati</taxon>
        <taxon>Methanobacteriota</taxon>
        <taxon>Stenosarchaea group</taxon>
        <taxon>Halobacteria</taxon>
        <taxon>Halobacteriales</taxon>
        <taxon>Natrialbaceae</taxon>
        <taxon>Natrialba</taxon>
    </lineage>
</organism>
<dbReference type="Pfam" id="PF00850">
    <property type="entry name" value="Hist_deacetyl"/>
    <property type="match status" value="1"/>
</dbReference>
<evidence type="ECO:0000256" key="4">
    <source>
        <dbReference type="ARBA" id="ARBA00022801"/>
    </source>
</evidence>
<evidence type="ECO:0000256" key="5">
    <source>
        <dbReference type="ARBA" id="ARBA00022833"/>
    </source>
</evidence>
<evidence type="ECO:0000256" key="1">
    <source>
        <dbReference type="ARBA" id="ARBA00001947"/>
    </source>
</evidence>
<evidence type="ECO:0000256" key="3">
    <source>
        <dbReference type="ARBA" id="ARBA00022723"/>
    </source>
</evidence>
<keyword evidence="4" id="KW-0378">Hydrolase</keyword>
<comment type="similarity">
    <text evidence="2">Belongs to the histone deacetylase family.</text>
</comment>
<evidence type="ECO:0000313" key="9">
    <source>
        <dbReference type="Proteomes" id="UP000324104"/>
    </source>
</evidence>
<dbReference type="PANTHER" id="PTHR10625">
    <property type="entry name" value="HISTONE DEACETYLASE HDAC1-RELATED"/>
    <property type="match status" value="1"/>
</dbReference>
<feature type="domain" description="Histone deacetylase" evidence="7">
    <location>
        <begin position="35"/>
        <end position="326"/>
    </location>
</feature>
<accession>A0A5D5AVK6</accession>
<dbReference type="GO" id="GO:0004407">
    <property type="term" value="F:histone deacetylase activity"/>
    <property type="evidence" value="ECO:0007669"/>
    <property type="project" value="TreeGrafter"/>
</dbReference>
<feature type="compositionally biased region" description="Basic and acidic residues" evidence="6">
    <location>
        <begin position="7"/>
        <end position="17"/>
    </location>
</feature>
<evidence type="ECO:0000256" key="6">
    <source>
        <dbReference type="SAM" id="MobiDB-lite"/>
    </source>
</evidence>
<comment type="cofactor">
    <cofactor evidence="1">
        <name>Zn(2+)</name>
        <dbReference type="ChEBI" id="CHEBI:29105"/>
    </cofactor>
</comment>
<name>A0A5D5AVK6_9EURY</name>
<dbReference type="EMBL" id="VTAW01000002">
    <property type="protein sequence ID" value="TYT63600.1"/>
    <property type="molecule type" value="Genomic_DNA"/>
</dbReference>
<dbReference type="GO" id="GO:0040029">
    <property type="term" value="P:epigenetic regulation of gene expression"/>
    <property type="evidence" value="ECO:0007669"/>
    <property type="project" value="TreeGrafter"/>
</dbReference>
<keyword evidence="3" id="KW-0479">Metal-binding</keyword>
<dbReference type="SUPFAM" id="SSF52768">
    <property type="entry name" value="Arginase/deacetylase"/>
    <property type="match status" value="1"/>
</dbReference>
<protein>
    <submittedName>
        <fullName evidence="8">Class II histone deacetylase</fullName>
    </submittedName>
</protein>
<dbReference type="GO" id="GO:0016787">
    <property type="term" value="F:hydrolase activity"/>
    <property type="evidence" value="ECO:0007669"/>
    <property type="project" value="UniProtKB-KW"/>
</dbReference>
<dbReference type="RefSeq" id="WP_149080067.1">
    <property type="nucleotide sequence ID" value="NZ_VTAW01000002.1"/>
</dbReference>
<reference evidence="8 9" key="1">
    <citation type="submission" date="2019-08" db="EMBL/GenBank/DDBJ databases">
        <title>Archaea genome.</title>
        <authorList>
            <person name="Kajale S."/>
            <person name="Shouche Y."/>
            <person name="Deshpande N."/>
            <person name="Sharma A."/>
        </authorList>
    </citation>
    <scope>NUCLEOTIDE SEQUENCE [LARGE SCALE GENOMIC DNA]</scope>
    <source>
        <strain evidence="8 9">ESP3B_9</strain>
    </source>
</reference>
<dbReference type="PRINTS" id="PR01270">
    <property type="entry name" value="HDASUPER"/>
</dbReference>
<evidence type="ECO:0000313" key="8">
    <source>
        <dbReference type="EMBL" id="TYT63600.1"/>
    </source>
</evidence>
<keyword evidence="9" id="KW-1185">Reference proteome</keyword>
<dbReference type="AlphaFoldDB" id="A0A5D5AVK6"/>
<feature type="region of interest" description="Disordered" evidence="6">
    <location>
        <begin position="1"/>
        <end position="25"/>
    </location>
</feature>
<dbReference type="InterPro" id="IPR000286">
    <property type="entry name" value="HDACs"/>
</dbReference>
<dbReference type="Proteomes" id="UP000324104">
    <property type="component" value="Unassembled WGS sequence"/>
</dbReference>
<evidence type="ECO:0000259" key="7">
    <source>
        <dbReference type="Pfam" id="PF00850"/>
    </source>
</evidence>
<dbReference type="InterPro" id="IPR023696">
    <property type="entry name" value="Ureohydrolase_dom_sf"/>
</dbReference>
<dbReference type="InterPro" id="IPR023801">
    <property type="entry name" value="His_deacetylse_dom"/>
</dbReference>
<sequence>MEVTALWDERFLEHEPPAGEGEAPWTGRLAVEQPHPDRAVRLRNIRHVLRHELEDRVRWRDAPEATDEQLHRVHDPSHVEELRTFCAGGGGRITGGTGANKATYRAARYAAGAAAEAADYAIAHGLEDVPYAAVRPSGHHAQPAQVDGFCFFNNVAVAAEEALTHGDIDRVAILDWDVHHGNGTQEIFFDRADILTISLHSEHVSWNPEAHPQTGNVDEHGTGDGVGYNVNVPLPPGTGDDGYAVTFDRLVDPIVGQYDPDLLLVSAGGDPGTVDPLGRNVVTKAGFESFGQRARRIAETSASGRLALIQEGGYHPSHLAYATLGTIEGVLGIDSTIDDPFVWLEGDTDSAVAAVDEVVDHYAAWWDLE</sequence>
<comment type="caution">
    <text evidence="8">The sequence shown here is derived from an EMBL/GenBank/DDBJ whole genome shotgun (WGS) entry which is preliminary data.</text>
</comment>
<dbReference type="GO" id="GO:0046872">
    <property type="term" value="F:metal ion binding"/>
    <property type="evidence" value="ECO:0007669"/>
    <property type="project" value="UniProtKB-KW"/>
</dbReference>
<proteinExistence type="inferred from homology"/>
<gene>
    <name evidence="8" type="ORF">FYC77_03205</name>
</gene>
<evidence type="ECO:0000256" key="2">
    <source>
        <dbReference type="ARBA" id="ARBA00005947"/>
    </source>
</evidence>
<dbReference type="Gene3D" id="3.40.800.20">
    <property type="entry name" value="Histone deacetylase domain"/>
    <property type="match status" value="1"/>
</dbReference>
<dbReference type="InterPro" id="IPR037138">
    <property type="entry name" value="His_deacetylse_dom_sf"/>
</dbReference>